<sequence>MLMSLLVSFVLIDDNFVPPSAPQPIAVSTNKIDIDLSGQCILVGSPGPSTLFPNKDISDRTGVFPAFAIQQYHALTKQKPLNLLSAKVVLIEGPQHGKLIALNRIDPDLGNGYWFYPDAGYLGTDYMTALVEYSGNSVKVKTKLVVVDTIFENTEGAPGGYIGGLSGGGAALDKIANDCDFSKVERINRGKNRTGSSS</sequence>
<organism evidence="1 2">
    <name type="scientific">Undibacterium umbellatum</name>
    <dbReference type="NCBI Taxonomy" id="2762300"/>
    <lineage>
        <taxon>Bacteria</taxon>
        <taxon>Pseudomonadati</taxon>
        <taxon>Pseudomonadota</taxon>
        <taxon>Betaproteobacteria</taxon>
        <taxon>Burkholderiales</taxon>
        <taxon>Oxalobacteraceae</taxon>
        <taxon>Undibacterium</taxon>
    </lineage>
</organism>
<dbReference type="Proteomes" id="UP000646911">
    <property type="component" value="Unassembled WGS sequence"/>
</dbReference>
<comment type="caution">
    <text evidence="1">The sequence shown here is derived from an EMBL/GenBank/DDBJ whole genome shotgun (WGS) entry which is preliminary data.</text>
</comment>
<dbReference type="EMBL" id="JACOFX010000011">
    <property type="protein sequence ID" value="MBC3909639.1"/>
    <property type="molecule type" value="Genomic_DNA"/>
</dbReference>
<accession>A0ABR6ZDD5</accession>
<evidence type="ECO:0000313" key="2">
    <source>
        <dbReference type="Proteomes" id="UP000646911"/>
    </source>
</evidence>
<name>A0ABR6ZDD5_9BURK</name>
<evidence type="ECO:0000313" key="1">
    <source>
        <dbReference type="EMBL" id="MBC3909639.1"/>
    </source>
</evidence>
<proteinExistence type="predicted"/>
<dbReference type="RefSeq" id="WP_186955162.1">
    <property type="nucleotide sequence ID" value="NZ_JACOFX010000011.1"/>
</dbReference>
<reference evidence="1 2" key="1">
    <citation type="submission" date="2020-08" db="EMBL/GenBank/DDBJ databases">
        <title>Novel species isolated from subtropical streams in China.</title>
        <authorList>
            <person name="Lu H."/>
        </authorList>
    </citation>
    <scope>NUCLEOTIDE SEQUENCE [LARGE SCALE GENOMIC DNA]</scope>
    <source>
        <strain evidence="1 2">NL8W</strain>
    </source>
</reference>
<gene>
    <name evidence="1" type="ORF">H8L47_18910</name>
</gene>
<keyword evidence="2" id="KW-1185">Reference proteome</keyword>
<protein>
    <submittedName>
        <fullName evidence="1">Uncharacterized protein</fullName>
    </submittedName>
</protein>